<gene>
    <name evidence="2" type="ORF">M0813_17071</name>
</gene>
<evidence type="ECO:0000259" key="1">
    <source>
        <dbReference type="PROSITE" id="PS50878"/>
    </source>
</evidence>
<evidence type="ECO:0000313" key="2">
    <source>
        <dbReference type="EMBL" id="KAJ6249648.1"/>
    </source>
</evidence>
<dbReference type="InterPro" id="IPR000477">
    <property type="entry name" value="RT_dom"/>
</dbReference>
<dbReference type="Proteomes" id="UP001150062">
    <property type="component" value="Unassembled WGS sequence"/>
</dbReference>
<reference evidence="2" key="1">
    <citation type="submission" date="2022-08" db="EMBL/GenBank/DDBJ databases">
        <title>Novel sulfate-reducing endosymbionts in the free-living metamonad Anaeramoeba.</title>
        <authorList>
            <person name="Jerlstrom-Hultqvist J."/>
            <person name="Cepicka I."/>
            <person name="Gallot-Lavallee L."/>
            <person name="Salas-Leiva D."/>
            <person name="Curtis B.A."/>
            <person name="Zahonova K."/>
            <person name="Pipaliya S."/>
            <person name="Dacks J."/>
            <person name="Roger A.J."/>
        </authorList>
    </citation>
    <scope>NUCLEOTIDE SEQUENCE</scope>
    <source>
        <strain evidence="2">Schooner1</strain>
    </source>
</reference>
<dbReference type="Pfam" id="PF00078">
    <property type="entry name" value="RVT_1"/>
    <property type="match status" value="1"/>
</dbReference>
<dbReference type="EMBL" id="JAOAOG010000098">
    <property type="protein sequence ID" value="KAJ6249648.1"/>
    <property type="molecule type" value="Genomic_DNA"/>
</dbReference>
<dbReference type="CDD" id="cd01650">
    <property type="entry name" value="RT_nLTR_like"/>
    <property type="match status" value="1"/>
</dbReference>
<dbReference type="InterPro" id="IPR043502">
    <property type="entry name" value="DNA/RNA_pol_sf"/>
</dbReference>
<dbReference type="SUPFAM" id="SSF56672">
    <property type="entry name" value="DNA/RNA polymerases"/>
    <property type="match status" value="1"/>
</dbReference>
<protein>
    <submittedName>
        <fullName evidence="2">Nuclear intron maturase 1</fullName>
    </submittedName>
</protein>
<feature type="domain" description="Reverse transcriptase" evidence="1">
    <location>
        <begin position="111"/>
        <end position="338"/>
    </location>
</feature>
<proteinExistence type="predicted"/>
<evidence type="ECO:0000313" key="3">
    <source>
        <dbReference type="Proteomes" id="UP001150062"/>
    </source>
</evidence>
<name>A0ABQ8YYD0_9EUKA</name>
<comment type="caution">
    <text evidence="2">The sequence shown here is derived from an EMBL/GenBank/DDBJ whole genome shotgun (WGS) entry which is preliminary data.</text>
</comment>
<dbReference type="PROSITE" id="PS50878">
    <property type="entry name" value="RT_POL"/>
    <property type="match status" value="1"/>
</dbReference>
<keyword evidence="3" id="KW-1185">Reference proteome</keyword>
<dbReference type="Gene3D" id="3.30.70.270">
    <property type="match status" value="1"/>
</dbReference>
<dbReference type="PANTHER" id="PTHR19446">
    <property type="entry name" value="REVERSE TRANSCRIPTASES"/>
    <property type="match status" value="1"/>
</dbReference>
<sequence>MIMNNPTMEKEYFNHVKEIVKPVNQQIIKDLRSKKPLFNNKEEEEHVNKEPKMFTKTEIRDQIKWIKDKSIKDFDRLALYKFDETKKEDPEYTKTYDEFITSLQELFHNWIDNPNKETIKYIKDRNLLFIHKKGDEGNTLNYRPISINNALARIFLKLIYKKLEGTWKYINPVQYGFRKKYDTRIAVKNFIDKYHTLQTKSKDHWIVTIDLAKCFDSVPHKLVRETAPKFIKNKKICNFINQYYKGDGRGVYQGDPLSPIIFAYISHFILDKITPLSVHTQMYADDLIIIKKGSSVKAIDEQLKPIFKIIEEFGLKVNEGKTERTQDLKEIKYLGIWLERKTHIQKNKEKALMNFNRYKYIFCNDKLSIALRINLFNAIILAQLTYGLDIYNLNKGDIRKLDIWINKRLKNQIKLQTGIPTDILRLETRIKPILQTILIRKCKFTKKLNELGLSELASNLILPQIHGVKWGATTNKIKRDLMLNYKQQIQSKVEQANLDKHSNKNWKLIKYLENSQFPEKFRVKQNYLKWKSATTLFKLKAYTNGLRRYTYFMEKGQKTKNCPCCKKACDDVDHFIWKCPRLANNRKKWLSVIERYNPNIQNTINKESTPELFRAMDEEKKVYNNTIPFLTHSMKIHAMLKRGAKQT</sequence>
<dbReference type="InterPro" id="IPR043128">
    <property type="entry name" value="Rev_trsase/Diguanyl_cyclase"/>
</dbReference>
<organism evidence="2 3">
    <name type="scientific">Anaeramoeba flamelloides</name>
    <dbReference type="NCBI Taxonomy" id="1746091"/>
    <lineage>
        <taxon>Eukaryota</taxon>
        <taxon>Metamonada</taxon>
        <taxon>Anaeramoebidae</taxon>
        <taxon>Anaeramoeba</taxon>
    </lineage>
</organism>
<accession>A0ABQ8YYD0</accession>